<organism evidence="7 8">
    <name type="scientific">Neoroseomonas marina</name>
    <dbReference type="NCBI Taxonomy" id="1232220"/>
    <lineage>
        <taxon>Bacteria</taxon>
        <taxon>Pseudomonadati</taxon>
        <taxon>Pseudomonadota</taxon>
        <taxon>Alphaproteobacteria</taxon>
        <taxon>Acetobacterales</taxon>
        <taxon>Acetobacteraceae</taxon>
        <taxon>Neoroseomonas</taxon>
    </lineage>
</organism>
<keyword evidence="3" id="KW-0547">Nucleotide-binding</keyword>
<dbReference type="PROSITE" id="PS50893">
    <property type="entry name" value="ABC_TRANSPORTER_2"/>
    <property type="match status" value="1"/>
</dbReference>
<dbReference type="RefSeq" id="WP_170052998.1">
    <property type="nucleotide sequence ID" value="NZ_JABBKX010000002.1"/>
</dbReference>
<proteinExistence type="inferred from homology"/>
<dbReference type="PANTHER" id="PTHR43820">
    <property type="entry name" value="HIGH-AFFINITY BRANCHED-CHAIN AMINO ACID TRANSPORT ATP-BINDING PROTEIN LIVF"/>
    <property type="match status" value="1"/>
</dbReference>
<sequence>MTALTVEGLLGGYAAADHVVKGVSLAVAPGELVCVIGPNGAGKSTVLKLLTGLLRPRGGRVALDGRDVTGLPPRAVLEAGMVLVPQERNVFGTLTVEENLAMGCFLDARRARSRMAAVMDRFPLLAERRRQLARTMSGGQRQILAMGQALMSEPRVLLLDEPTAGLSPKAATDLFGLVRATAASGVAVLMVEQNALQAMEISDRALVLVDGRNAHEGPAPALARDPAIRRLFLGGRGEGRMDATGTARETSP</sequence>
<dbReference type="GO" id="GO:0015658">
    <property type="term" value="F:branched-chain amino acid transmembrane transporter activity"/>
    <property type="evidence" value="ECO:0007669"/>
    <property type="project" value="TreeGrafter"/>
</dbReference>
<dbReference type="PANTHER" id="PTHR43820:SF4">
    <property type="entry name" value="HIGH-AFFINITY BRANCHED-CHAIN AMINO ACID TRANSPORT ATP-BINDING PROTEIN LIVF"/>
    <property type="match status" value="1"/>
</dbReference>
<dbReference type="Proteomes" id="UP000548582">
    <property type="component" value="Unassembled WGS sequence"/>
</dbReference>
<name>A0A848EBS3_9PROT</name>
<dbReference type="Pfam" id="PF00005">
    <property type="entry name" value="ABC_tran"/>
    <property type="match status" value="1"/>
</dbReference>
<dbReference type="InterPro" id="IPR003593">
    <property type="entry name" value="AAA+_ATPase"/>
</dbReference>
<evidence type="ECO:0000256" key="3">
    <source>
        <dbReference type="ARBA" id="ARBA00022741"/>
    </source>
</evidence>
<dbReference type="InterPro" id="IPR027417">
    <property type="entry name" value="P-loop_NTPase"/>
</dbReference>
<keyword evidence="2" id="KW-0813">Transport</keyword>
<dbReference type="Gene3D" id="3.40.50.300">
    <property type="entry name" value="P-loop containing nucleotide triphosphate hydrolases"/>
    <property type="match status" value="1"/>
</dbReference>
<dbReference type="GO" id="GO:0005524">
    <property type="term" value="F:ATP binding"/>
    <property type="evidence" value="ECO:0007669"/>
    <property type="project" value="UniProtKB-KW"/>
</dbReference>
<dbReference type="SMART" id="SM00382">
    <property type="entry name" value="AAA"/>
    <property type="match status" value="1"/>
</dbReference>
<dbReference type="InterPro" id="IPR003439">
    <property type="entry name" value="ABC_transporter-like_ATP-bd"/>
</dbReference>
<evidence type="ECO:0000256" key="2">
    <source>
        <dbReference type="ARBA" id="ARBA00022448"/>
    </source>
</evidence>
<comment type="caution">
    <text evidence="7">The sequence shown here is derived from an EMBL/GenBank/DDBJ whole genome shotgun (WGS) entry which is preliminary data.</text>
</comment>
<comment type="similarity">
    <text evidence="1">Belongs to the ABC transporter superfamily.</text>
</comment>
<keyword evidence="8" id="KW-1185">Reference proteome</keyword>
<dbReference type="GO" id="GO:0015807">
    <property type="term" value="P:L-amino acid transport"/>
    <property type="evidence" value="ECO:0007669"/>
    <property type="project" value="TreeGrafter"/>
</dbReference>
<keyword evidence="4 7" id="KW-0067">ATP-binding</keyword>
<reference evidence="7 8" key="1">
    <citation type="submission" date="2020-03" db="EMBL/GenBank/DDBJ databases">
        <authorList>
            <person name="Sun Q."/>
        </authorList>
    </citation>
    <scope>NUCLEOTIDE SEQUENCE [LARGE SCALE GENOMIC DNA]</scope>
    <source>
        <strain evidence="7 8">JC162</strain>
    </source>
</reference>
<evidence type="ECO:0000313" key="8">
    <source>
        <dbReference type="Proteomes" id="UP000548582"/>
    </source>
</evidence>
<keyword evidence="5" id="KW-0029">Amino-acid transport</keyword>
<dbReference type="GO" id="GO:0016887">
    <property type="term" value="F:ATP hydrolysis activity"/>
    <property type="evidence" value="ECO:0007669"/>
    <property type="project" value="InterPro"/>
</dbReference>
<evidence type="ECO:0000256" key="4">
    <source>
        <dbReference type="ARBA" id="ARBA00022840"/>
    </source>
</evidence>
<dbReference type="EMBL" id="JABBKX010000002">
    <property type="protein sequence ID" value="NMJ40725.1"/>
    <property type="molecule type" value="Genomic_DNA"/>
</dbReference>
<protein>
    <submittedName>
        <fullName evidence="7">ABC transporter ATP-binding protein</fullName>
    </submittedName>
</protein>
<accession>A0A848EBS3</accession>
<dbReference type="CDD" id="cd03224">
    <property type="entry name" value="ABC_TM1139_LivF_branched"/>
    <property type="match status" value="1"/>
</dbReference>
<feature type="domain" description="ABC transporter" evidence="6">
    <location>
        <begin position="4"/>
        <end position="235"/>
    </location>
</feature>
<dbReference type="AlphaFoldDB" id="A0A848EBS3"/>
<evidence type="ECO:0000256" key="5">
    <source>
        <dbReference type="ARBA" id="ARBA00022970"/>
    </source>
</evidence>
<dbReference type="InterPro" id="IPR052156">
    <property type="entry name" value="BCAA_Transport_ATP-bd_LivF"/>
</dbReference>
<gene>
    <name evidence="7" type="ORF">GWK16_05700</name>
</gene>
<evidence type="ECO:0000259" key="6">
    <source>
        <dbReference type="PROSITE" id="PS50893"/>
    </source>
</evidence>
<evidence type="ECO:0000313" key="7">
    <source>
        <dbReference type="EMBL" id="NMJ40725.1"/>
    </source>
</evidence>
<dbReference type="SUPFAM" id="SSF52540">
    <property type="entry name" value="P-loop containing nucleoside triphosphate hydrolases"/>
    <property type="match status" value="1"/>
</dbReference>
<evidence type="ECO:0000256" key="1">
    <source>
        <dbReference type="ARBA" id="ARBA00005417"/>
    </source>
</evidence>